<feature type="region of interest" description="Disordered" evidence="6">
    <location>
        <begin position="1"/>
        <end position="30"/>
    </location>
</feature>
<organism evidence="9 10">
    <name type="scientific">Tritrichomonas musculus</name>
    <dbReference type="NCBI Taxonomy" id="1915356"/>
    <lineage>
        <taxon>Eukaryota</taxon>
        <taxon>Metamonada</taxon>
        <taxon>Parabasalia</taxon>
        <taxon>Tritrichomonadida</taxon>
        <taxon>Tritrichomonadidae</taxon>
        <taxon>Tritrichomonas</taxon>
    </lineage>
</organism>
<dbReference type="EMBL" id="JAPFFF010000003">
    <property type="protein sequence ID" value="KAK8894730.1"/>
    <property type="molecule type" value="Genomic_DNA"/>
</dbReference>
<keyword evidence="2" id="KW-1003">Cell membrane</keyword>
<accession>A0ABR2KUC5</accession>
<evidence type="ECO:0000256" key="6">
    <source>
        <dbReference type="SAM" id="MobiDB-lite"/>
    </source>
</evidence>
<feature type="transmembrane region" description="Helical" evidence="7">
    <location>
        <begin position="355"/>
        <end position="372"/>
    </location>
</feature>
<evidence type="ECO:0000256" key="1">
    <source>
        <dbReference type="ARBA" id="ARBA00004651"/>
    </source>
</evidence>
<feature type="transmembrane region" description="Helical" evidence="7">
    <location>
        <begin position="224"/>
        <end position="240"/>
    </location>
</feature>
<feature type="transmembrane region" description="Helical" evidence="7">
    <location>
        <begin position="160"/>
        <end position="177"/>
    </location>
</feature>
<feature type="transmembrane region" description="Helical" evidence="7">
    <location>
        <begin position="82"/>
        <end position="102"/>
    </location>
</feature>
<protein>
    <recommendedName>
        <fullName evidence="8">Acyltransferase 3 domain-containing protein</fullName>
    </recommendedName>
</protein>
<dbReference type="PANTHER" id="PTHR40074">
    <property type="entry name" value="O-ACETYLTRANSFERASE WECH"/>
    <property type="match status" value="1"/>
</dbReference>
<feature type="transmembrane region" description="Helical" evidence="7">
    <location>
        <begin position="189"/>
        <end position="212"/>
    </location>
</feature>
<evidence type="ECO:0000259" key="8">
    <source>
        <dbReference type="Pfam" id="PF01757"/>
    </source>
</evidence>
<dbReference type="PANTHER" id="PTHR40074:SF2">
    <property type="entry name" value="O-ACETYLTRANSFERASE WECH"/>
    <property type="match status" value="1"/>
</dbReference>
<name>A0ABR2KUC5_9EUKA</name>
<evidence type="ECO:0000256" key="4">
    <source>
        <dbReference type="ARBA" id="ARBA00022989"/>
    </source>
</evidence>
<feature type="transmembrane region" description="Helical" evidence="7">
    <location>
        <begin position="114"/>
        <end position="134"/>
    </location>
</feature>
<feature type="transmembrane region" description="Helical" evidence="7">
    <location>
        <begin position="291"/>
        <end position="307"/>
    </location>
</feature>
<comment type="subcellular location">
    <subcellularLocation>
        <location evidence="1">Cell membrane</location>
        <topology evidence="1">Multi-pass membrane protein</topology>
    </subcellularLocation>
</comment>
<evidence type="ECO:0000313" key="10">
    <source>
        <dbReference type="Proteomes" id="UP001470230"/>
    </source>
</evidence>
<reference evidence="9 10" key="1">
    <citation type="submission" date="2024-04" db="EMBL/GenBank/DDBJ databases">
        <title>Tritrichomonas musculus Genome.</title>
        <authorList>
            <person name="Alves-Ferreira E."/>
            <person name="Grigg M."/>
            <person name="Lorenzi H."/>
            <person name="Galac M."/>
        </authorList>
    </citation>
    <scope>NUCLEOTIDE SEQUENCE [LARGE SCALE GENOMIC DNA]</scope>
    <source>
        <strain evidence="9 10">EAF2021</strain>
    </source>
</reference>
<keyword evidence="3 7" id="KW-0812">Transmembrane</keyword>
<evidence type="ECO:0000256" key="3">
    <source>
        <dbReference type="ARBA" id="ARBA00022692"/>
    </source>
</evidence>
<feature type="transmembrane region" description="Helical" evidence="7">
    <location>
        <begin position="316"/>
        <end position="335"/>
    </location>
</feature>
<gene>
    <name evidence="9" type="ORF">M9Y10_023167</name>
</gene>
<evidence type="ECO:0000313" key="9">
    <source>
        <dbReference type="EMBL" id="KAK8894730.1"/>
    </source>
</evidence>
<keyword evidence="10" id="KW-1185">Reference proteome</keyword>
<feature type="transmembrane region" description="Helical" evidence="7">
    <location>
        <begin position="252"/>
        <end position="271"/>
    </location>
</feature>
<evidence type="ECO:0000256" key="5">
    <source>
        <dbReference type="ARBA" id="ARBA00023136"/>
    </source>
</evidence>
<proteinExistence type="predicted"/>
<dbReference type="Proteomes" id="UP001470230">
    <property type="component" value="Unassembled WGS sequence"/>
</dbReference>
<feature type="transmembrane region" description="Helical" evidence="7">
    <location>
        <begin position="42"/>
        <end position="62"/>
    </location>
</feature>
<comment type="caution">
    <text evidence="9">The sequence shown here is derived from an EMBL/GenBank/DDBJ whole genome shotgun (WGS) entry which is preliminary data.</text>
</comment>
<dbReference type="InterPro" id="IPR002656">
    <property type="entry name" value="Acyl_transf_3_dom"/>
</dbReference>
<evidence type="ECO:0000256" key="7">
    <source>
        <dbReference type="SAM" id="Phobius"/>
    </source>
</evidence>
<feature type="domain" description="Acyltransferase 3" evidence="8">
    <location>
        <begin position="39"/>
        <end position="371"/>
    </location>
</feature>
<keyword evidence="4 7" id="KW-1133">Transmembrane helix</keyword>
<dbReference type="Pfam" id="PF01757">
    <property type="entry name" value="Acyl_transf_3"/>
    <property type="match status" value="1"/>
</dbReference>
<sequence>MLKQPIPNEVTKSTDDIKAPLNPKTENKAQPAKRPRYFGIDILRVFSCYMVMQIHAGEYYYIGENVTVRKGTGPFWVGIYNSIFRSCVPLFVMISGYLLLPVKTDIPTFLRTRFTRVLFPFFFWCALYSFYYLILKRINVKECFINIGLIFVNYGTDVGHLWYIYMLIGIYLFAPIISPWIKQATVPQFIYYLSFWAVSMCIRYIHIIFPAIWGECPWNNTPMLQSFTGHFGYAVLGAFIKIHLDPEEKYNFYWLGFILLALGYSISLVGWEYHYFIGTVSAVDQEMSWDFHTINIAMMAFGWFLLLRKIQCNQKIIVAVFQDVALKSYGMYLAHIMVLDQFHTLFDPDNKRPCIFIPIIAICTFIVTYLVIKILSYIPYSKYLIG</sequence>
<evidence type="ECO:0000256" key="2">
    <source>
        <dbReference type="ARBA" id="ARBA00022475"/>
    </source>
</evidence>
<keyword evidence="5 7" id="KW-0472">Membrane</keyword>